<protein>
    <submittedName>
        <fullName evidence="1">Uncharacterized protein</fullName>
    </submittedName>
</protein>
<evidence type="ECO:0000313" key="1">
    <source>
        <dbReference type="EMBL" id="AWO97730.1"/>
    </source>
</evidence>
<evidence type="ECO:0000313" key="2">
    <source>
        <dbReference type="Proteomes" id="UP000246464"/>
    </source>
</evidence>
<proteinExistence type="predicted"/>
<sequence>MRHILDLFSATVFNAIIPRNHYTSESLGTWTPEVRVVIFFRLPRLEWNQNTAQYDVSNVATYTEDLLVTLQYYAKTRKQRQGQAQVQALHQQPVLASPDKLKRLPGPALPVWWWTSQMMMTAAFPLRVILCEDKMLNLSVLHQYIKRRNYSFNQKRID</sequence>
<feature type="non-terminal residue" evidence="1">
    <location>
        <position position="158"/>
    </location>
</feature>
<gene>
    <name evidence="1" type="ORF">SMAX5B_021400</name>
</gene>
<dbReference type="Proteomes" id="UP000246464">
    <property type="component" value="Chromosome 2"/>
</dbReference>
<reference evidence="1 2" key="1">
    <citation type="submission" date="2017-12" db="EMBL/GenBank/DDBJ databases">
        <title>Integrating genomic resources of turbot (Scophthalmus maximus) in depth evaluation of genetic and physical mapping variation across individuals.</title>
        <authorList>
            <person name="Martinez P."/>
        </authorList>
    </citation>
    <scope>NUCLEOTIDE SEQUENCE [LARGE SCALE GENOMIC DNA]</scope>
</reference>
<name>A0A2U9B1D6_SCOMX</name>
<dbReference type="AlphaFoldDB" id="A0A2U9B1D6"/>
<keyword evidence="2" id="KW-1185">Reference proteome</keyword>
<organism evidence="1 2">
    <name type="scientific">Scophthalmus maximus</name>
    <name type="common">Turbot</name>
    <name type="synonym">Psetta maxima</name>
    <dbReference type="NCBI Taxonomy" id="52904"/>
    <lineage>
        <taxon>Eukaryota</taxon>
        <taxon>Metazoa</taxon>
        <taxon>Chordata</taxon>
        <taxon>Craniata</taxon>
        <taxon>Vertebrata</taxon>
        <taxon>Euteleostomi</taxon>
        <taxon>Actinopterygii</taxon>
        <taxon>Neopterygii</taxon>
        <taxon>Teleostei</taxon>
        <taxon>Neoteleostei</taxon>
        <taxon>Acanthomorphata</taxon>
        <taxon>Carangaria</taxon>
        <taxon>Pleuronectiformes</taxon>
        <taxon>Pleuronectoidei</taxon>
        <taxon>Scophthalmidae</taxon>
        <taxon>Scophthalmus</taxon>
    </lineage>
</organism>
<accession>A0A2U9B1D6</accession>
<dbReference type="EMBL" id="CP026244">
    <property type="protein sequence ID" value="AWO97730.1"/>
    <property type="molecule type" value="Genomic_DNA"/>
</dbReference>